<comment type="caution">
    <text evidence="1">The sequence shown here is derived from an EMBL/GenBank/DDBJ whole genome shotgun (WGS) entry which is preliminary data.</text>
</comment>
<evidence type="ECO:0000313" key="2">
    <source>
        <dbReference type="Proteomes" id="UP001162060"/>
    </source>
</evidence>
<sequence>MRRALEALRVRQRALEQMPARGVPALQQFAAARGGVLALGCASGRVLAVRDVPSTQWKRE</sequence>
<proteinExistence type="predicted"/>
<evidence type="ECO:0000313" key="1">
    <source>
        <dbReference type="EMBL" id="CAK7943429.1"/>
    </source>
</evidence>
<name>A0AAV1V929_9STRA</name>
<reference evidence="1" key="1">
    <citation type="submission" date="2024-01" db="EMBL/GenBank/DDBJ databases">
        <authorList>
            <person name="Webb A."/>
        </authorList>
    </citation>
    <scope>NUCLEOTIDE SEQUENCE</scope>
    <source>
        <strain evidence="1">Pm1</strain>
    </source>
</reference>
<protein>
    <submittedName>
        <fullName evidence="1">Uncharacterized protein</fullName>
    </submittedName>
</protein>
<accession>A0AAV1V929</accession>
<dbReference type="Proteomes" id="UP001162060">
    <property type="component" value="Unassembled WGS sequence"/>
</dbReference>
<dbReference type="AlphaFoldDB" id="A0AAV1V929"/>
<gene>
    <name evidence="1" type="ORF">PM001_LOCUS28579</name>
</gene>
<dbReference type="EMBL" id="CAKLBY020000302">
    <property type="protein sequence ID" value="CAK7943429.1"/>
    <property type="molecule type" value="Genomic_DNA"/>
</dbReference>
<organism evidence="1 2">
    <name type="scientific">Peronospora matthiolae</name>
    <dbReference type="NCBI Taxonomy" id="2874970"/>
    <lineage>
        <taxon>Eukaryota</taxon>
        <taxon>Sar</taxon>
        <taxon>Stramenopiles</taxon>
        <taxon>Oomycota</taxon>
        <taxon>Peronosporomycetes</taxon>
        <taxon>Peronosporales</taxon>
        <taxon>Peronosporaceae</taxon>
        <taxon>Peronospora</taxon>
    </lineage>
</organism>